<dbReference type="SUPFAM" id="SSF54001">
    <property type="entry name" value="Cysteine proteinases"/>
    <property type="match status" value="1"/>
</dbReference>
<dbReference type="Gene3D" id="1.10.418.20">
    <property type="match status" value="1"/>
</dbReference>
<dbReference type="AlphaFoldDB" id="A0AAD9TC13"/>
<keyword evidence="2" id="KW-1185">Reference proteome</keyword>
<name>A0AAD9TC13_9ROSI</name>
<gene>
    <name evidence="1" type="ORF">Ddye_032428</name>
</gene>
<comment type="caution">
    <text evidence="1">The sequence shown here is derived from an EMBL/GenBank/DDBJ whole genome shotgun (WGS) entry which is preliminary data.</text>
</comment>
<dbReference type="Proteomes" id="UP001280121">
    <property type="component" value="Unassembled WGS sequence"/>
</dbReference>
<reference evidence="1" key="1">
    <citation type="journal article" date="2023" name="Plant J.">
        <title>Genome sequences and population genomics provide insights into the demographic history, inbreeding, and mutation load of two 'living fossil' tree species of Dipteronia.</title>
        <authorList>
            <person name="Feng Y."/>
            <person name="Comes H.P."/>
            <person name="Chen J."/>
            <person name="Zhu S."/>
            <person name="Lu R."/>
            <person name="Zhang X."/>
            <person name="Li P."/>
            <person name="Qiu J."/>
            <person name="Olsen K.M."/>
            <person name="Qiu Y."/>
        </authorList>
    </citation>
    <scope>NUCLEOTIDE SEQUENCE</scope>
    <source>
        <strain evidence="1">KIB01</strain>
    </source>
</reference>
<organism evidence="1 2">
    <name type="scientific">Dipteronia dyeriana</name>
    <dbReference type="NCBI Taxonomy" id="168575"/>
    <lineage>
        <taxon>Eukaryota</taxon>
        <taxon>Viridiplantae</taxon>
        <taxon>Streptophyta</taxon>
        <taxon>Embryophyta</taxon>
        <taxon>Tracheophyta</taxon>
        <taxon>Spermatophyta</taxon>
        <taxon>Magnoliopsida</taxon>
        <taxon>eudicotyledons</taxon>
        <taxon>Gunneridae</taxon>
        <taxon>Pentapetalae</taxon>
        <taxon>rosids</taxon>
        <taxon>malvids</taxon>
        <taxon>Sapindales</taxon>
        <taxon>Sapindaceae</taxon>
        <taxon>Hippocastanoideae</taxon>
        <taxon>Acereae</taxon>
        <taxon>Dipteronia</taxon>
    </lineage>
</organism>
<protein>
    <recommendedName>
        <fullName evidence="3">Ubiquitin-like protease family profile domain-containing protein</fullName>
    </recommendedName>
</protein>
<proteinExistence type="predicted"/>
<sequence length="305" mass="35401">MPILELFDSHAFRGLKSTTLTELRYFHLHGNPLKSSSTNFHPESLFVFDMPHSNLEQLWNADQVHNFQRLESRPQKALYLGQRKRKLNPTIELFSKLLDRFVKQKIAIEVDHGDDMYGDQSVTFITSEDCNIMFSMTELTVSCIDFYIRMLYKQLKDDDMLGQFAFINPSSVSPAGGLKYVRRGEGGRVIASCLQRATPTQLIFMPYNPRGSMDAFLMNIMQIGLTNYHSHNGNQSDKGFVQWECVQVPMQSGNFECGYYVLRFMKDIIADRSVLTENFHGKRTYTQEEIDEVRDEWTTCFLEYL</sequence>
<evidence type="ECO:0000313" key="2">
    <source>
        <dbReference type="Proteomes" id="UP001280121"/>
    </source>
</evidence>
<dbReference type="EMBL" id="JANJYI010000088">
    <property type="protein sequence ID" value="KAK2633309.1"/>
    <property type="molecule type" value="Genomic_DNA"/>
</dbReference>
<dbReference type="InterPro" id="IPR038765">
    <property type="entry name" value="Papain-like_cys_pep_sf"/>
</dbReference>
<evidence type="ECO:0008006" key="3">
    <source>
        <dbReference type="Google" id="ProtNLM"/>
    </source>
</evidence>
<accession>A0AAD9TC13</accession>
<evidence type="ECO:0000313" key="1">
    <source>
        <dbReference type="EMBL" id="KAK2633309.1"/>
    </source>
</evidence>